<dbReference type="InterPro" id="IPR001611">
    <property type="entry name" value="Leu-rich_rpt"/>
</dbReference>
<dbReference type="GO" id="GO:0005886">
    <property type="term" value="C:plasma membrane"/>
    <property type="evidence" value="ECO:0007669"/>
    <property type="project" value="TreeGrafter"/>
</dbReference>
<dbReference type="SUPFAM" id="SSF52047">
    <property type="entry name" value="RNI-like"/>
    <property type="match status" value="1"/>
</dbReference>
<feature type="signal peptide" evidence="11">
    <location>
        <begin position="1"/>
        <end position="20"/>
    </location>
</feature>
<keyword evidence="14" id="KW-1185">Reference proteome</keyword>
<feature type="transmembrane region" description="Helical" evidence="10">
    <location>
        <begin position="392"/>
        <end position="415"/>
    </location>
</feature>
<dbReference type="GO" id="GO:0038023">
    <property type="term" value="F:signaling receptor activity"/>
    <property type="evidence" value="ECO:0007669"/>
    <property type="project" value="TreeGrafter"/>
</dbReference>
<organism evidence="13 14">
    <name type="scientific">Hucho hucho</name>
    <name type="common">huchen</name>
    <dbReference type="NCBI Taxonomy" id="62062"/>
    <lineage>
        <taxon>Eukaryota</taxon>
        <taxon>Metazoa</taxon>
        <taxon>Chordata</taxon>
        <taxon>Craniata</taxon>
        <taxon>Vertebrata</taxon>
        <taxon>Euteleostomi</taxon>
        <taxon>Actinopterygii</taxon>
        <taxon>Neopterygii</taxon>
        <taxon>Teleostei</taxon>
        <taxon>Protacanthopterygii</taxon>
        <taxon>Salmoniformes</taxon>
        <taxon>Salmonidae</taxon>
        <taxon>Salmoninae</taxon>
        <taxon>Hucho</taxon>
    </lineage>
</organism>
<dbReference type="InterPro" id="IPR035897">
    <property type="entry name" value="Toll_tir_struct_dom_sf"/>
</dbReference>
<evidence type="ECO:0000256" key="9">
    <source>
        <dbReference type="ARBA" id="ARBA00023198"/>
    </source>
</evidence>
<keyword evidence="9" id="KW-0395">Inflammatory response</keyword>
<reference evidence="13" key="2">
    <citation type="submission" date="2025-08" db="UniProtKB">
        <authorList>
            <consortium name="Ensembl"/>
        </authorList>
    </citation>
    <scope>IDENTIFICATION</scope>
</reference>
<keyword evidence="3" id="KW-0399">Innate immunity</keyword>
<keyword evidence="7 10" id="KW-1133">Transmembrane helix</keyword>
<evidence type="ECO:0000313" key="14">
    <source>
        <dbReference type="Proteomes" id="UP000314982"/>
    </source>
</evidence>
<evidence type="ECO:0000256" key="5">
    <source>
        <dbReference type="ARBA" id="ARBA00022729"/>
    </source>
</evidence>
<keyword evidence="5 11" id="KW-0732">Signal</keyword>
<reference evidence="14" key="1">
    <citation type="submission" date="2018-06" db="EMBL/GenBank/DDBJ databases">
        <title>Genome assembly of Danube salmon.</title>
        <authorList>
            <person name="Macqueen D.J."/>
            <person name="Gundappa M.K."/>
        </authorList>
    </citation>
    <scope>NUCLEOTIDE SEQUENCE [LARGE SCALE GENOMIC DNA]</scope>
</reference>
<evidence type="ECO:0000256" key="6">
    <source>
        <dbReference type="ARBA" id="ARBA00022859"/>
    </source>
</evidence>
<evidence type="ECO:0000313" key="13">
    <source>
        <dbReference type="Ensembl" id="ENSHHUP00000080776.1"/>
    </source>
</evidence>
<keyword evidence="6" id="KW-0391">Immunity</keyword>
<evidence type="ECO:0000256" key="3">
    <source>
        <dbReference type="ARBA" id="ARBA00022588"/>
    </source>
</evidence>
<feature type="chain" id="PRO_5021209711" evidence="11">
    <location>
        <begin position="21"/>
        <end position="543"/>
    </location>
</feature>
<evidence type="ECO:0000256" key="8">
    <source>
        <dbReference type="ARBA" id="ARBA00023136"/>
    </source>
</evidence>
<evidence type="ECO:0000256" key="1">
    <source>
        <dbReference type="ARBA" id="ARBA00004167"/>
    </source>
</evidence>
<evidence type="ECO:0000259" key="12">
    <source>
        <dbReference type="PROSITE" id="PS50104"/>
    </source>
</evidence>
<accession>A0A4W5QST0</accession>
<dbReference type="GO" id="GO:0006954">
    <property type="term" value="P:inflammatory response"/>
    <property type="evidence" value="ECO:0007669"/>
    <property type="project" value="UniProtKB-KW"/>
</dbReference>
<dbReference type="InterPro" id="IPR032675">
    <property type="entry name" value="LRR_dom_sf"/>
</dbReference>
<dbReference type="GO" id="GO:0045087">
    <property type="term" value="P:innate immune response"/>
    <property type="evidence" value="ECO:0007669"/>
    <property type="project" value="UniProtKB-KW"/>
</dbReference>
<dbReference type="GO" id="GO:0002224">
    <property type="term" value="P:toll-like receptor signaling pathway"/>
    <property type="evidence" value="ECO:0007669"/>
    <property type="project" value="TreeGrafter"/>
</dbReference>
<evidence type="ECO:0000256" key="4">
    <source>
        <dbReference type="ARBA" id="ARBA00022692"/>
    </source>
</evidence>
<dbReference type="Proteomes" id="UP000314982">
    <property type="component" value="Unassembled WGS sequence"/>
</dbReference>
<dbReference type="Ensembl" id="ENSHHUT00000083354.1">
    <property type="protein sequence ID" value="ENSHHUP00000080776.1"/>
    <property type="gene ID" value="ENSHHUG00000046794.1"/>
</dbReference>
<proteinExistence type="inferred from homology"/>
<evidence type="ECO:0000256" key="2">
    <source>
        <dbReference type="ARBA" id="ARBA00009634"/>
    </source>
</evidence>
<evidence type="ECO:0000256" key="10">
    <source>
        <dbReference type="SAM" id="Phobius"/>
    </source>
</evidence>
<feature type="domain" description="TIR" evidence="12">
    <location>
        <begin position="439"/>
        <end position="543"/>
    </location>
</feature>
<dbReference type="Pfam" id="PF01582">
    <property type="entry name" value="TIR"/>
    <property type="match status" value="1"/>
</dbReference>
<dbReference type="PANTHER" id="PTHR24365:SF525">
    <property type="entry name" value="TOLL-LIKE RECEPTOR 5"/>
    <property type="match status" value="1"/>
</dbReference>
<dbReference type="Gene3D" id="3.80.10.10">
    <property type="entry name" value="Ribonuclease Inhibitor"/>
    <property type="match status" value="2"/>
</dbReference>
<sequence length="543" mass="61438">MMRNLILLAIFGVYLLVVKYTPRCPLYGSIAACTSQSLHQVPPLPPYITLVYMSGNYISEINETSFSGLEGLKELDLSWQRVNGLIIRTNTFQRLANFPKLGLVGHNSGLQIKPDGFMKGIQPALFFVKTTDFQELHVTLNKMKSICENDLLGFQSKHFQLLDLSSIQLNSMTQRGLDWNICRNPLRNMSMEILDLSSNGFNVDKVKLFFNAIRGTKIHHLILEHSTMGKSFCFSNVKDPDRQTVEGFKNSGVKILYLSKCFIFTLQYAVFSPLREVQDITISILTHLKIYSIFYLTTILGYQAFTGLPHLQVLDLTENSIRDLGTNEVLAGFADSTIILNIQNNRLTNLRGCIYSVNSLKLLELGNFALQVIWAQGECLHNDEGLVQELRLSVFICSALISVGTIVLACLRGFLFKVYKKVIARILEGPRKDPPADGPQYDAYVCFDVYKWVETALLKKLDFQLSERNILRCCFEARDFIPGEDHLSNIRDAIWGSRKTVGIVSKEFLKDGLCLEAFTLAPSKMLEELRDYLIMVIVGKVPH</sequence>
<comment type="similarity">
    <text evidence="2">Belongs to the Toll-like receptor family.</text>
</comment>
<evidence type="ECO:0000256" key="7">
    <source>
        <dbReference type="ARBA" id="ARBA00022989"/>
    </source>
</evidence>
<name>A0A4W5QST0_9TELE</name>
<comment type="subcellular location">
    <subcellularLocation>
        <location evidence="1">Membrane</location>
        <topology evidence="1">Single-pass membrane protein</topology>
    </subcellularLocation>
</comment>
<reference evidence="13" key="3">
    <citation type="submission" date="2025-09" db="UniProtKB">
        <authorList>
            <consortium name="Ensembl"/>
        </authorList>
    </citation>
    <scope>IDENTIFICATION</scope>
</reference>
<keyword evidence="4 10" id="KW-0812">Transmembrane</keyword>
<dbReference type="PANTHER" id="PTHR24365">
    <property type="entry name" value="TOLL-LIKE RECEPTOR"/>
    <property type="match status" value="1"/>
</dbReference>
<dbReference type="GeneTree" id="ENSGT00940000162464"/>
<evidence type="ECO:0000256" key="11">
    <source>
        <dbReference type="SAM" id="SignalP"/>
    </source>
</evidence>
<dbReference type="PROSITE" id="PS51450">
    <property type="entry name" value="LRR"/>
    <property type="match status" value="1"/>
</dbReference>
<keyword evidence="8 10" id="KW-0472">Membrane</keyword>
<dbReference type="PROSITE" id="PS50104">
    <property type="entry name" value="TIR"/>
    <property type="match status" value="1"/>
</dbReference>
<dbReference type="InterPro" id="IPR000157">
    <property type="entry name" value="TIR_dom"/>
</dbReference>
<dbReference type="SUPFAM" id="SSF52200">
    <property type="entry name" value="Toll/Interleukin receptor TIR domain"/>
    <property type="match status" value="1"/>
</dbReference>
<dbReference type="Gene3D" id="3.40.50.10140">
    <property type="entry name" value="Toll/interleukin-1 receptor homology (TIR) domain"/>
    <property type="match status" value="1"/>
</dbReference>
<dbReference type="AlphaFoldDB" id="A0A4W5QST0"/>
<protein>
    <submittedName>
        <fullName evidence="13">Toll like receptor 5</fullName>
    </submittedName>
</protein>